<gene>
    <name evidence="1" type="ORF">A3C94_00205</name>
</gene>
<dbReference type="Proteomes" id="UP000177232">
    <property type="component" value="Unassembled WGS sequence"/>
</dbReference>
<organism evidence="1 2">
    <name type="scientific">Candidatus Kaiserbacteria bacterium RIFCSPHIGHO2_02_FULL_55_17</name>
    <dbReference type="NCBI Taxonomy" id="1798496"/>
    <lineage>
        <taxon>Bacteria</taxon>
        <taxon>Candidatus Kaiseribacteriota</taxon>
    </lineage>
</organism>
<evidence type="ECO:0000313" key="2">
    <source>
        <dbReference type="Proteomes" id="UP000177232"/>
    </source>
</evidence>
<comment type="caution">
    <text evidence="1">The sequence shown here is derived from an EMBL/GenBank/DDBJ whole genome shotgun (WGS) entry which is preliminary data.</text>
</comment>
<name>A0A1F6DS78_9BACT</name>
<sequence length="96" mass="11385">MFFTGLKERTMKRFFTAEEIAEMQNKCNCKLDLGQLDLGHKCLESSSAVEFLGFGPMFPHSYLFQAEVYREWDDWNKRWQLFYIPDRASLPIHSPN</sequence>
<dbReference type="STRING" id="1798496.A3C94_00205"/>
<dbReference type="AlphaFoldDB" id="A0A1F6DS78"/>
<reference evidence="1 2" key="1">
    <citation type="journal article" date="2016" name="Nat. Commun.">
        <title>Thousands of microbial genomes shed light on interconnected biogeochemical processes in an aquifer system.</title>
        <authorList>
            <person name="Anantharaman K."/>
            <person name="Brown C.T."/>
            <person name="Hug L.A."/>
            <person name="Sharon I."/>
            <person name="Castelle C.J."/>
            <person name="Probst A.J."/>
            <person name="Thomas B.C."/>
            <person name="Singh A."/>
            <person name="Wilkins M.J."/>
            <person name="Karaoz U."/>
            <person name="Brodie E.L."/>
            <person name="Williams K.H."/>
            <person name="Hubbard S.S."/>
            <person name="Banfield J.F."/>
        </authorList>
    </citation>
    <scope>NUCLEOTIDE SEQUENCE [LARGE SCALE GENOMIC DNA]</scope>
</reference>
<protein>
    <submittedName>
        <fullName evidence="1">Uncharacterized protein</fullName>
    </submittedName>
</protein>
<dbReference type="EMBL" id="MFLJ01000032">
    <property type="protein sequence ID" value="OGG64140.1"/>
    <property type="molecule type" value="Genomic_DNA"/>
</dbReference>
<evidence type="ECO:0000313" key="1">
    <source>
        <dbReference type="EMBL" id="OGG64140.1"/>
    </source>
</evidence>
<proteinExistence type="predicted"/>
<accession>A0A1F6DS78</accession>